<dbReference type="SUPFAM" id="SSF56801">
    <property type="entry name" value="Acetyl-CoA synthetase-like"/>
    <property type="match status" value="1"/>
</dbReference>
<accession>A0A7X6DRP1</accession>
<keyword evidence="1" id="KW-0436">Ligase</keyword>
<comment type="caution">
    <text evidence="1">The sequence shown here is derived from an EMBL/GenBank/DDBJ whole genome shotgun (WGS) entry which is preliminary data.</text>
</comment>
<dbReference type="Gene3D" id="3.40.50.12780">
    <property type="entry name" value="N-terminal domain of ligase-like"/>
    <property type="match status" value="1"/>
</dbReference>
<dbReference type="Proteomes" id="UP000534783">
    <property type="component" value="Unassembled WGS sequence"/>
</dbReference>
<dbReference type="AlphaFoldDB" id="A0A7X6DRP1"/>
<keyword evidence="2" id="KW-1185">Reference proteome</keyword>
<dbReference type="EMBL" id="VTOW01000003">
    <property type="protein sequence ID" value="NKE72125.1"/>
    <property type="molecule type" value="Genomic_DNA"/>
</dbReference>
<dbReference type="InterPro" id="IPR042099">
    <property type="entry name" value="ANL_N_sf"/>
</dbReference>
<protein>
    <submittedName>
        <fullName evidence="1">Phenylacetate--CoA ligase family protein</fullName>
    </submittedName>
</protein>
<dbReference type="GO" id="GO:0016874">
    <property type="term" value="F:ligase activity"/>
    <property type="evidence" value="ECO:0007669"/>
    <property type="project" value="UniProtKB-KW"/>
</dbReference>
<name>A0A7X6DRP1_9BACT</name>
<dbReference type="InterPro" id="IPR053158">
    <property type="entry name" value="CapK_Type1_Caps_Biosynth"/>
</dbReference>
<evidence type="ECO:0000313" key="2">
    <source>
        <dbReference type="Proteomes" id="UP000534783"/>
    </source>
</evidence>
<proteinExistence type="predicted"/>
<reference evidence="1 2" key="1">
    <citation type="journal article" date="2020" name="Nature">
        <title>Bacterial chemolithoautotrophy via manganese oxidation.</title>
        <authorList>
            <person name="Yu H."/>
            <person name="Leadbetter J.R."/>
        </authorList>
    </citation>
    <scope>NUCLEOTIDE SEQUENCE [LARGE SCALE GENOMIC DNA]</scope>
    <source>
        <strain evidence="1 2">Mn-1</strain>
    </source>
</reference>
<sequence>MKVHPLIRRSIIEPLWAIKSGTPLLRHWRELEESQFLSEKQLRERQWARLKMMVEFAFLNNAYYRRRFEEYGIRLEEIKTPEDLRKVPILTKKEIRGHGEELISNGFSRSHLMEAKTGGSTGTSLKLYLTEVCSELKNACARRHNRWSGWEVGEPVAAVWGNPVYPVGLKEKLRDALLSPTIYLDTMALTEEAVKKFAADWKRVRPTLLFGHAHSIYLLAKMVLETGIHGIAPKGVISSSMMLLPHERAVIERVFSVKVFNRYGCEEVGLISSECDRHEGMHINIDHLFVEFIKEDGTPAQPGELGAIVITDLINKAMPFIRYRIEDMGVPLDRKCSCGRGLPLMEKIAGRVADFLVRKDGTLIAGISLIENTLTRIPGIEQMQIVQNDRESIRVNIVPDQAFSSENRNELIRYFSKTFGLNMQIELSEVGEIQAERNGKYRFSICNVDQ</sequence>
<dbReference type="PANTHER" id="PTHR36932:SF1">
    <property type="entry name" value="CAPSULAR POLYSACCHARIDE BIOSYNTHESIS PROTEIN"/>
    <property type="match status" value="1"/>
</dbReference>
<gene>
    <name evidence="1" type="ORF">MNODULE_15355</name>
</gene>
<evidence type="ECO:0000313" key="1">
    <source>
        <dbReference type="EMBL" id="NKE72125.1"/>
    </source>
</evidence>
<dbReference type="PANTHER" id="PTHR36932">
    <property type="entry name" value="CAPSULAR POLYSACCHARIDE BIOSYNTHESIS PROTEIN"/>
    <property type="match status" value="1"/>
</dbReference>
<organism evidence="1 2">
    <name type="scientific">Candidatus Manganitrophus noduliformans</name>
    <dbReference type="NCBI Taxonomy" id="2606439"/>
    <lineage>
        <taxon>Bacteria</taxon>
        <taxon>Pseudomonadati</taxon>
        <taxon>Nitrospirota</taxon>
        <taxon>Nitrospiria</taxon>
        <taxon>Candidatus Troglogloeales</taxon>
        <taxon>Candidatus Manganitrophaceae</taxon>
        <taxon>Candidatus Manganitrophus</taxon>
    </lineage>
</organism>